<name>A0A1D7TLM9_9BACT</name>
<protein>
    <submittedName>
        <fullName evidence="4">EAL domain-containing diguanylate cyclase</fullName>
    </submittedName>
</protein>
<gene>
    <name evidence="4" type="ORF">SHALO_2128</name>
</gene>
<proteinExistence type="predicted"/>
<dbReference type="NCBIfam" id="TIGR00254">
    <property type="entry name" value="GGDEF"/>
    <property type="match status" value="1"/>
</dbReference>
<keyword evidence="1" id="KW-0472">Membrane</keyword>
<reference evidence="5" key="1">
    <citation type="submission" date="2016-08" db="EMBL/GenBank/DDBJ databases">
        <title>Complete genome sequence of the organohalide-respiring Epsilonproteobacterium Sulfurospirillum halorespirans.</title>
        <authorList>
            <person name="Goris T."/>
            <person name="Zimmermann J."/>
            <person name="Schenz B."/>
            <person name="Lemos M."/>
            <person name="Hackermueller J."/>
            <person name="Diekert G."/>
        </authorList>
    </citation>
    <scope>NUCLEOTIDE SEQUENCE [LARGE SCALE GENOMIC DNA]</scope>
    <source>
        <strain>DSM 13726</strain>
        <strain evidence="5">PCE-M2</strain>
    </source>
</reference>
<dbReference type="SMART" id="SM00052">
    <property type="entry name" value="EAL"/>
    <property type="match status" value="1"/>
</dbReference>
<dbReference type="STRING" id="1193502.SHALO_2128"/>
<dbReference type="Gene3D" id="3.30.70.270">
    <property type="match status" value="1"/>
</dbReference>
<dbReference type="Gene3D" id="3.20.20.450">
    <property type="entry name" value="EAL domain"/>
    <property type="match status" value="1"/>
</dbReference>
<dbReference type="CDD" id="cd01949">
    <property type="entry name" value="GGDEF"/>
    <property type="match status" value="1"/>
</dbReference>
<dbReference type="SMART" id="SM00267">
    <property type="entry name" value="GGDEF"/>
    <property type="match status" value="1"/>
</dbReference>
<dbReference type="InterPro" id="IPR001633">
    <property type="entry name" value="EAL_dom"/>
</dbReference>
<evidence type="ECO:0000259" key="2">
    <source>
        <dbReference type="PROSITE" id="PS50883"/>
    </source>
</evidence>
<evidence type="ECO:0000313" key="5">
    <source>
        <dbReference type="Proteomes" id="UP000094609"/>
    </source>
</evidence>
<dbReference type="SUPFAM" id="SSF55073">
    <property type="entry name" value="Nucleotide cyclase"/>
    <property type="match status" value="1"/>
</dbReference>
<dbReference type="CDD" id="cd01948">
    <property type="entry name" value="EAL"/>
    <property type="match status" value="1"/>
</dbReference>
<dbReference type="InterPro" id="IPR000160">
    <property type="entry name" value="GGDEF_dom"/>
</dbReference>
<dbReference type="InterPro" id="IPR050706">
    <property type="entry name" value="Cyclic-di-GMP_PDE-like"/>
</dbReference>
<dbReference type="PROSITE" id="PS50887">
    <property type="entry name" value="GGDEF"/>
    <property type="match status" value="1"/>
</dbReference>
<dbReference type="CDD" id="cd12914">
    <property type="entry name" value="PDC1_DGC_like"/>
    <property type="match status" value="1"/>
</dbReference>
<dbReference type="InterPro" id="IPR043128">
    <property type="entry name" value="Rev_trsase/Diguanyl_cyclase"/>
</dbReference>
<dbReference type="Gene3D" id="3.30.450.20">
    <property type="entry name" value="PAS domain"/>
    <property type="match status" value="1"/>
</dbReference>
<dbReference type="RefSeq" id="WP_069478516.1">
    <property type="nucleotide sequence ID" value="NZ_CP017111.1"/>
</dbReference>
<keyword evidence="1" id="KW-0812">Transmembrane</keyword>
<sequence length="763" mass="88333">MAIFKKNIWLIFYVLALTATLFFFIISYFKWQNTYLKYQTSQENIVELMANATYSLFDTQERLMDILGVTLREDEHYLYNFQGIEKHVNSLLQNPDVLAFGVTTPEGDFIYGSSHKDPTKIPNIANQPDSRDSFSEALSYETMVFGRTYFSPAVQKWAMPIRKTVRDEQGRPLFVMTTLFKLTSTFDRLINSVRHRQNLIVSIIRDSDLFQQYNSLGQNEYNLTYQTPFPKASMERMFETIFDIYHLTPHDLKKDEPLVSFRYQDGQGVEYLTSIKYNKTYKLWIVVHTYVDTIIEDFLQTLALYFAVFITSGGLFFFLFHLIANAEEKRRNDLLYQATYDQLTTLPNRSYLHQNIFNWAYKNAPAFSLFYIDMDHFKNINDSFGHQFGDYVLVEIAKRLKGMLPVDADVIRYGGDEFVMMTHLCERQELLFFATQLIEALSRPYDVQELHFNIGASIGIAIYPDHGQSLDMLLRASDIALYESKKIKNSAHIFANAMQEGFLKNVHIEQELRKAMAHHELFMVYQPQMDIKGSVYGVEALIRWNSPNLGLVPPNDFIPLAEASGLMPKIGRFIVETVCLEIQTLHKILQHLFQVSINISVRQFMDAGFLEHLLQTIEQTQLRSLSITLEVTENLFIEDVHALLPLLEQIKAMGIHISMDDFGTGYSSLSMLRKLPIDELKIDKSFVDEMFEDDAAQKMVQNIIAIGKNFGMHIVAEGVETKEQKELLSAFGCDRFQGYYFAKPLPKEDLLKFLQENSFTCNV</sequence>
<dbReference type="PROSITE" id="PS50883">
    <property type="entry name" value="EAL"/>
    <property type="match status" value="1"/>
</dbReference>
<evidence type="ECO:0000259" key="3">
    <source>
        <dbReference type="PROSITE" id="PS50887"/>
    </source>
</evidence>
<feature type="transmembrane region" description="Helical" evidence="1">
    <location>
        <begin position="302"/>
        <end position="324"/>
    </location>
</feature>
<dbReference type="FunFam" id="3.20.20.450:FF:000001">
    <property type="entry name" value="Cyclic di-GMP phosphodiesterase yahA"/>
    <property type="match status" value="1"/>
</dbReference>
<dbReference type="EMBL" id="CP017111">
    <property type="protein sequence ID" value="AOO65892.1"/>
    <property type="molecule type" value="Genomic_DNA"/>
</dbReference>
<feature type="domain" description="EAL" evidence="2">
    <location>
        <begin position="505"/>
        <end position="758"/>
    </location>
</feature>
<dbReference type="KEGG" id="shal:SHALO_2128"/>
<dbReference type="InterPro" id="IPR035919">
    <property type="entry name" value="EAL_sf"/>
</dbReference>
<keyword evidence="1" id="KW-1133">Transmembrane helix</keyword>
<accession>A0A1D7TLM9</accession>
<dbReference type="InterPro" id="IPR029787">
    <property type="entry name" value="Nucleotide_cyclase"/>
</dbReference>
<dbReference type="SUPFAM" id="SSF141868">
    <property type="entry name" value="EAL domain-like"/>
    <property type="match status" value="1"/>
</dbReference>
<organism evidence="4 5">
    <name type="scientific">Sulfurospirillum halorespirans DSM 13726</name>
    <dbReference type="NCBI Taxonomy" id="1193502"/>
    <lineage>
        <taxon>Bacteria</taxon>
        <taxon>Pseudomonadati</taxon>
        <taxon>Campylobacterota</taxon>
        <taxon>Epsilonproteobacteria</taxon>
        <taxon>Campylobacterales</taxon>
        <taxon>Sulfurospirillaceae</taxon>
        <taxon>Sulfurospirillum</taxon>
    </lineage>
</organism>
<dbReference type="PANTHER" id="PTHR33121">
    <property type="entry name" value="CYCLIC DI-GMP PHOSPHODIESTERASE PDEF"/>
    <property type="match status" value="1"/>
</dbReference>
<evidence type="ECO:0000313" key="4">
    <source>
        <dbReference type="EMBL" id="AOO65892.1"/>
    </source>
</evidence>
<dbReference type="Pfam" id="PF00563">
    <property type="entry name" value="EAL"/>
    <property type="match status" value="1"/>
</dbReference>
<dbReference type="PANTHER" id="PTHR33121:SF70">
    <property type="entry name" value="SIGNALING PROTEIN YKOW"/>
    <property type="match status" value="1"/>
</dbReference>
<dbReference type="GO" id="GO:0071111">
    <property type="term" value="F:cyclic-guanylate-specific phosphodiesterase activity"/>
    <property type="evidence" value="ECO:0007669"/>
    <property type="project" value="InterPro"/>
</dbReference>
<dbReference type="Proteomes" id="UP000094609">
    <property type="component" value="Chromosome"/>
</dbReference>
<dbReference type="AlphaFoldDB" id="A0A1D7TLM9"/>
<evidence type="ECO:0000256" key="1">
    <source>
        <dbReference type="SAM" id="Phobius"/>
    </source>
</evidence>
<feature type="transmembrane region" description="Helical" evidence="1">
    <location>
        <begin position="7"/>
        <end position="29"/>
    </location>
</feature>
<keyword evidence="5" id="KW-1185">Reference proteome</keyword>
<dbReference type="PATRIC" id="fig|1193502.14.peg.2156"/>
<dbReference type="Pfam" id="PF00990">
    <property type="entry name" value="GGDEF"/>
    <property type="match status" value="1"/>
</dbReference>
<feature type="domain" description="GGDEF" evidence="3">
    <location>
        <begin position="365"/>
        <end position="496"/>
    </location>
</feature>